<evidence type="ECO:0000256" key="1">
    <source>
        <dbReference type="ARBA" id="ARBA00005049"/>
    </source>
</evidence>
<evidence type="ECO:0000256" key="4">
    <source>
        <dbReference type="ARBA" id="ARBA00015486"/>
    </source>
</evidence>
<dbReference type="Proteomes" id="UP000278398">
    <property type="component" value="Unassembled WGS sequence"/>
</dbReference>
<gene>
    <name evidence="10" type="ORF">EJC49_09435</name>
</gene>
<proteinExistence type="inferred from homology"/>
<organism evidence="10 11">
    <name type="scientific">Aquibium carbonis</name>
    <dbReference type="NCBI Taxonomy" id="2495581"/>
    <lineage>
        <taxon>Bacteria</taxon>
        <taxon>Pseudomonadati</taxon>
        <taxon>Pseudomonadota</taxon>
        <taxon>Alphaproteobacteria</taxon>
        <taxon>Hyphomicrobiales</taxon>
        <taxon>Phyllobacteriaceae</taxon>
        <taxon>Aquibium</taxon>
    </lineage>
</organism>
<dbReference type="OrthoDB" id="9781491at2"/>
<keyword evidence="6 10" id="KW-0328">Glycosyltransferase</keyword>
<dbReference type="RefSeq" id="WP_126699610.1">
    <property type="nucleotide sequence ID" value="NZ_RWKW01000033.1"/>
</dbReference>
<evidence type="ECO:0000313" key="10">
    <source>
        <dbReference type="EMBL" id="RST86684.1"/>
    </source>
</evidence>
<dbReference type="InterPro" id="IPR036087">
    <property type="entry name" value="Nict_dMeBzImd_PRibTrfase_sf"/>
</dbReference>
<dbReference type="Gene3D" id="1.10.1610.10">
    <property type="match status" value="1"/>
</dbReference>
<keyword evidence="11" id="KW-1185">Reference proteome</keyword>
<dbReference type="EC" id="2.4.2.21" evidence="3"/>
<evidence type="ECO:0000256" key="9">
    <source>
        <dbReference type="ARBA" id="ARBA00047340"/>
    </source>
</evidence>
<dbReference type="GO" id="GO:0009236">
    <property type="term" value="P:cobalamin biosynthetic process"/>
    <property type="evidence" value="ECO:0007669"/>
    <property type="project" value="UniProtKB-KW"/>
</dbReference>
<dbReference type="Gene3D" id="3.40.50.10210">
    <property type="match status" value="1"/>
</dbReference>
<keyword evidence="7 10" id="KW-0808">Transferase</keyword>
<dbReference type="InterPro" id="IPR003200">
    <property type="entry name" value="Nict_dMeBzImd_PRibTrfase"/>
</dbReference>
<evidence type="ECO:0000313" key="11">
    <source>
        <dbReference type="Proteomes" id="UP000278398"/>
    </source>
</evidence>
<reference evidence="10 11" key="1">
    <citation type="submission" date="2018-12" db="EMBL/GenBank/DDBJ databases">
        <title>Mesorhizobium carbonis sp. nov., isolated from coal mine water.</title>
        <authorList>
            <person name="Xin W."/>
            <person name="Xu Z."/>
            <person name="Xiang F."/>
            <person name="Zhang J."/>
            <person name="Xi L."/>
            <person name="Liu J."/>
        </authorList>
    </citation>
    <scope>NUCLEOTIDE SEQUENCE [LARGE SCALE GENOMIC DNA]</scope>
    <source>
        <strain evidence="10 11">B2.3</strain>
    </source>
</reference>
<comment type="similarity">
    <text evidence="2">Belongs to the CobT family.</text>
</comment>
<dbReference type="Pfam" id="PF02277">
    <property type="entry name" value="DBI_PRT"/>
    <property type="match status" value="1"/>
</dbReference>
<dbReference type="AlphaFoldDB" id="A0A429YZ45"/>
<sequence>MTTGLPFDDYRSLLTKLPGPDEAAGAAARRRIERIAPADRLGLLGALAVWLAEWSGRTPPTVNRPQLAVFAGNHGVAPHGAMVQPVSTTAAIVEHCAAGGRPVNQICVASDVGFKVYDLAIDMPTGDIGAEAAMDEKGCAATMAFGMEATAGGMDLLCVGSVGVGGEIAAAAVFAAICGGSGVDWAIGSDGAATQRAALVDQALATHRGHLSDPLEVLRRLGGREMAAIAGAILAARAQKIPVLLDGDQAIAAARLLQAANPAALDHCRLATMPVDAALAKAARQLGLPTVLTLDVDLPEGAAAALAVSTVRAAALCLANVQPLIILEQ</sequence>
<evidence type="ECO:0000256" key="5">
    <source>
        <dbReference type="ARBA" id="ARBA00022573"/>
    </source>
</evidence>
<dbReference type="SUPFAM" id="SSF52733">
    <property type="entry name" value="Nicotinate mononucleotide:5,6-dimethylbenzimidazole phosphoribosyltransferase (CobT)"/>
    <property type="match status" value="1"/>
</dbReference>
<comment type="catalytic activity">
    <reaction evidence="9">
        <text>5,6-dimethylbenzimidazole + nicotinate beta-D-ribonucleotide = alpha-ribazole 5'-phosphate + nicotinate + H(+)</text>
        <dbReference type="Rhea" id="RHEA:11196"/>
        <dbReference type="ChEBI" id="CHEBI:15378"/>
        <dbReference type="ChEBI" id="CHEBI:15890"/>
        <dbReference type="ChEBI" id="CHEBI:32544"/>
        <dbReference type="ChEBI" id="CHEBI:57502"/>
        <dbReference type="ChEBI" id="CHEBI:57918"/>
        <dbReference type="EC" id="2.4.2.21"/>
    </reaction>
</comment>
<evidence type="ECO:0000256" key="3">
    <source>
        <dbReference type="ARBA" id="ARBA00011991"/>
    </source>
</evidence>
<dbReference type="GO" id="GO:0008939">
    <property type="term" value="F:nicotinate-nucleotide-dimethylbenzimidazole phosphoribosyltransferase activity"/>
    <property type="evidence" value="ECO:0007669"/>
    <property type="project" value="UniProtKB-EC"/>
</dbReference>
<evidence type="ECO:0000256" key="8">
    <source>
        <dbReference type="ARBA" id="ARBA00030686"/>
    </source>
</evidence>
<evidence type="ECO:0000256" key="2">
    <source>
        <dbReference type="ARBA" id="ARBA00007110"/>
    </source>
</evidence>
<evidence type="ECO:0000256" key="7">
    <source>
        <dbReference type="ARBA" id="ARBA00022679"/>
    </source>
</evidence>
<dbReference type="EMBL" id="RWKW01000033">
    <property type="protein sequence ID" value="RST86684.1"/>
    <property type="molecule type" value="Genomic_DNA"/>
</dbReference>
<keyword evidence="5" id="KW-0169">Cobalamin biosynthesis</keyword>
<accession>A0A429YZ45</accession>
<dbReference type="UniPathway" id="UPA00061">
    <property type="reaction ID" value="UER00516"/>
</dbReference>
<comment type="caution">
    <text evidence="10">The sequence shown here is derived from an EMBL/GenBank/DDBJ whole genome shotgun (WGS) entry which is preliminary data.</text>
</comment>
<name>A0A429YZ45_9HYPH</name>
<dbReference type="InterPro" id="IPR023195">
    <property type="entry name" value="Nict_dMeBzImd_PRibTrfase_N"/>
</dbReference>
<dbReference type="PANTHER" id="PTHR43463:SF1">
    <property type="entry name" value="NICOTINATE-NUCLEOTIDE--DIMETHYLBENZIMIDAZOLE PHOSPHORIBOSYLTRANSFERASE"/>
    <property type="match status" value="1"/>
</dbReference>
<evidence type="ECO:0000256" key="6">
    <source>
        <dbReference type="ARBA" id="ARBA00022676"/>
    </source>
</evidence>
<comment type="pathway">
    <text evidence="1">Nucleoside biosynthesis; alpha-ribazole biosynthesis; alpha-ribazole from 5,6-dimethylbenzimidazole: step 1/2.</text>
</comment>
<dbReference type="PANTHER" id="PTHR43463">
    <property type="entry name" value="NICOTINATE-NUCLEOTIDE--DIMETHYLBENZIMIDAZOLE PHOSPHORIBOSYLTRANSFERASE"/>
    <property type="match status" value="1"/>
</dbReference>
<protein>
    <recommendedName>
        <fullName evidence="4">Nicotinate-nucleotide--dimethylbenzimidazole phosphoribosyltransferase</fullName>
        <ecNumber evidence="3">2.4.2.21</ecNumber>
    </recommendedName>
    <alternativeName>
        <fullName evidence="8">N(1)-alpha-phosphoribosyltransferase</fullName>
    </alternativeName>
</protein>